<dbReference type="EMBL" id="JBHSOC010000152">
    <property type="protein sequence ID" value="MFC5647309.1"/>
    <property type="molecule type" value="Genomic_DNA"/>
</dbReference>
<organism evidence="1 2">
    <name type="scientific">Kitasatospora cinereorecta</name>
    <dbReference type="NCBI Taxonomy" id="285560"/>
    <lineage>
        <taxon>Bacteria</taxon>
        <taxon>Bacillati</taxon>
        <taxon>Actinomycetota</taxon>
        <taxon>Actinomycetes</taxon>
        <taxon>Kitasatosporales</taxon>
        <taxon>Streptomycetaceae</taxon>
        <taxon>Kitasatospora</taxon>
    </lineage>
</organism>
<dbReference type="RefSeq" id="WP_346148282.1">
    <property type="nucleotide sequence ID" value="NZ_BAAAUA010000047.1"/>
</dbReference>
<sequence length="60" mass="6462">MTAPDSVPFAALLEENLASAKGGSGRLAEGLREHYFKDSGRRAAGLDVELNDIAWMDVEL</sequence>
<protein>
    <submittedName>
        <fullName evidence="1">Uncharacterized protein</fullName>
    </submittedName>
</protein>
<name>A0ABW0VQY1_9ACTN</name>
<evidence type="ECO:0000313" key="2">
    <source>
        <dbReference type="Proteomes" id="UP001596066"/>
    </source>
</evidence>
<reference evidence="2" key="1">
    <citation type="journal article" date="2019" name="Int. J. Syst. Evol. Microbiol.">
        <title>The Global Catalogue of Microorganisms (GCM) 10K type strain sequencing project: providing services to taxonomists for standard genome sequencing and annotation.</title>
        <authorList>
            <consortium name="The Broad Institute Genomics Platform"/>
            <consortium name="The Broad Institute Genome Sequencing Center for Infectious Disease"/>
            <person name="Wu L."/>
            <person name="Ma J."/>
        </authorList>
    </citation>
    <scope>NUCLEOTIDE SEQUENCE [LARGE SCALE GENOMIC DNA]</scope>
    <source>
        <strain evidence="2">CGMCC 4.1622</strain>
    </source>
</reference>
<comment type="caution">
    <text evidence="1">The sequence shown here is derived from an EMBL/GenBank/DDBJ whole genome shotgun (WGS) entry which is preliminary data.</text>
</comment>
<dbReference type="Proteomes" id="UP001596066">
    <property type="component" value="Unassembled WGS sequence"/>
</dbReference>
<evidence type="ECO:0000313" key="1">
    <source>
        <dbReference type="EMBL" id="MFC5647309.1"/>
    </source>
</evidence>
<gene>
    <name evidence="1" type="ORF">ACFPZF_38980</name>
</gene>
<proteinExistence type="predicted"/>
<keyword evidence="2" id="KW-1185">Reference proteome</keyword>
<accession>A0ABW0VQY1</accession>